<accession>A0A968KUR1</accession>
<evidence type="ECO:0000256" key="1">
    <source>
        <dbReference type="SAM" id="Coils"/>
    </source>
</evidence>
<feature type="coiled-coil region" evidence="1">
    <location>
        <begin position="219"/>
        <end position="253"/>
    </location>
</feature>
<reference evidence="3" key="1">
    <citation type="submission" date="2020-03" db="EMBL/GenBank/DDBJ databases">
        <title>Spirochaetal bacteria isolated from arthropods constitute a novel genus Entomospira genus novum within the order Spirochaetales.</title>
        <authorList>
            <person name="Grana-Miraglia L."/>
            <person name="Sikutova S."/>
            <person name="Fingerle V."/>
            <person name="Sing A."/>
            <person name="Castillo-Ramirez S."/>
            <person name="Margos G."/>
            <person name="Rudolf I."/>
        </authorList>
    </citation>
    <scope>NUCLEOTIDE SEQUENCE</scope>
    <source>
        <strain evidence="3">BR208</strain>
    </source>
</reference>
<dbReference type="Pfam" id="PF04773">
    <property type="entry name" value="FecR"/>
    <property type="match status" value="1"/>
</dbReference>
<evidence type="ECO:0000259" key="2">
    <source>
        <dbReference type="Pfam" id="PF04773"/>
    </source>
</evidence>
<dbReference type="AlphaFoldDB" id="A0A968KUR1"/>
<dbReference type="Proteomes" id="UP000752013">
    <property type="component" value="Unassembled WGS sequence"/>
</dbReference>
<evidence type="ECO:0000313" key="3">
    <source>
        <dbReference type="EMBL" id="NIZ47554.1"/>
    </source>
</evidence>
<dbReference type="InterPro" id="IPR006860">
    <property type="entry name" value="FecR"/>
</dbReference>
<sequence length="283" mass="32023">MNVRILTVVVSLMLIFAYTGCFFIQTQNKFLVTVSAYFGEAYVIRNDKKIPVHLRLQLELGDVLEVVGNDSYVQLLFHAGAAIITRSDALMEFPEEGVVRLIQGQSSYHIEPQKVNQFIVKTDYATINVVGTRFSVSQREATEILVFEGSLKVYNEHGLLTENLNAGEKLSVTASTTVESSSIELHDSTWSTSLLASNSFHTNELTLDEREIASKNVDNSQLSQRVSQMESQIQQLRSTQVRLERDLQKEKERASSFELMYWSEVATAERYRKLLEQLGADVQ</sequence>
<name>A0A968KUR1_9SPIO</name>
<gene>
    <name evidence="3" type="ORF">HCT46_06485</name>
</gene>
<protein>
    <submittedName>
        <fullName evidence="3">FecR domain-containing protein</fullName>
    </submittedName>
</protein>
<dbReference type="RefSeq" id="WP_167704014.1">
    <property type="nucleotide sequence ID" value="NZ_CP118168.1"/>
</dbReference>
<dbReference type="PANTHER" id="PTHR38731">
    <property type="entry name" value="LIPL45-RELATED LIPOPROTEIN-RELATED"/>
    <property type="match status" value="1"/>
</dbReference>
<organism evidence="3 4">
    <name type="scientific">Entomospira nematocerorum</name>
    <dbReference type="NCBI Taxonomy" id="2719987"/>
    <lineage>
        <taxon>Bacteria</taxon>
        <taxon>Pseudomonadati</taxon>
        <taxon>Spirochaetota</taxon>
        <taxon>Spirochaetia</taxon>
        <taxon>Spirochaetales</taxon>
        <taxon>Spirochaetaceae</taxon>
        <taxon>Entomospira</taxon>
    </lineage>
</organism>
<feature type="domain" description="FecR protein" evidence="2">
    <location>
        <begin position="97"/>
        <end position="151"/>
    </location>
</feature>
<comment type="caution">
    <text evidence="3">The sequence shown here is derived from an EMBL/GenBank/DDBJ whole genome shotgun (WGS) entry which is preliminary data.</text>
</comment>
<evidence type="ECO:0000313" key="4">
    <source>
        <dbReference type="Proteomes" id="UP000752013"/>
    </source>
</evidence>
<dbReference type="Gene3D" id="2.60.120.1440">
    <property type="match status" value="1"/>
</dbReference>
<dbReference type="EMBL" id="JAATLK010000001">
    <property type="protein sequence ID" value="NIZ47554.1"/>
    <property type="molecule type" value="Genomic_DNA"/>
</dbReference>
<proteinExistence type="predicted"/>
<keyword evidence="4" id="KW-1185">Reference proteome</keyword>
<keyword evidence="1" id="KW-0175">Coiled coil</keyword>